<comment type="catalytic activity">
    <reaction evidence="14">
        <text>tRNA(His) + L-histidine + ATP = L-histidyl-tRNA(His) + AMP + diphosphate + H(+)</text>
        <dbReference type="Rhea" id="RHEA:17313"/>
        <dbReference type="Rhea" id="RHEA-COMP:9665"/>
        <dbReference type="Rhea" id="RHEA-COMP:9689"/>
        <dbReference type="ChEBI" id="CHEBI:15378"/>
        <dbReference type="ChEBI" id="CHEBI:30616"/>
        <dbReference type="ChEBI" id="CHEBI:33019"/>
        <dbReference type="ChEBI" id="CHEBI:57595"/>
        <dbReference type="ChEBI" id="CHEBI:78442"/>
        <dbReference type="ChEBI" id="CHEBI:78527"/>
        <dbReference type="ChEBI" id="CHEBI:456215"/>
        <dbReference type="EC" id="6.1.1.21"/>
    </reaction>
</comment>
<evidence type="ECO:0000313" key="18">
    <source>
        <dbReference type="EMBL" id="PIZ36136.1"/>
    </source>
</evidence>
<dbReference type="SUPFAM" id="SSF52954">
    <property type="entry name" value="Class II aaRS ABD-related"/>
    <property type="match status" value="1"/>
</dbReference>
<dbReference type="SUPFAM" id="SSF55681">
    <property type="entry name" value="Class II aaRS and biotin synthetases"/>
    <property type="match status" value="1"/>
</dbReference>
<keyword evidence="13" id="KW-0030">Aminoacyl-tRNA synthetase</keyword>
<dbReference type="InterPro" id="IPR004154">
    <property type="entry name" value="Anticodon-bd"/>
</dbReference>
<proteinExistence type="inferred from homology"/>
<feature type="domain" description="Aminoacyl-transfer RNA synthetases class-II family profile" evidence="17">
    <location>
        <begin position="1"/>
        <end position="225"/>
    </location>
</feature>
<comment type="similarity">
    <text evidence="2">Belongs to the class-II aminoacyl-tRNA synthetase family.</text>
</comment>
<reference evidence="19" key="1">
    <citation type="submission" date="2017-09" db="EMBL/GenBank/DDBJ databases">
        <title>Depth-based differentiation of microbial function through sediment-hosted aquifers and enrichment of novel symbionts in the deep terrestrial subsurface.</title>
        <authorList>
            <person name="Probst A.J."/>
            <person name="Ladd B."/>
            <person name="Jarett J.K."/>
            <person name="Geller-Mcgrath D.E."/>
            <person name="Sieber C.M.K."/>
            <person name="Emerson J.B."/>
            <person name="Anantharaman K."/>
            <person name="Thomas B.C."/>
            <person name="Malmstrom R."/>
            <person name="Stieglmeier M."/>
            <person name="Klingl A."/>
            <person name="Woyke T."/>
            <person name="Ryan C.M."/>
            <person name="Banfield J.F."/>
        </authorList>
    </citation>
    <scope>NUCLEOTIDE SEQUENCE [LARGE SCALE GENOMIC DNA]</scope>
</reference>
<evidence type="ECO:0000256" key="12">
    <source>
        <dbReference type="ARBA" id="ARBA00022917"/>
    </source>
</evidence>
<dbReference type="PIRSF" id="PIRSF001549">
    <property type="entry name" value="His-tRNA_synth"/>
    <property type="match status" value="1"/>
</dbReference>
<keyword evidence="7" id="KW-0479">Metal-binding</keyword>
<evidence type="ECO:0000259" key="17">
    <source>
        <dbReference type="PROSITE" id="PS50862"/>
    </source>
</evidence>
<comment type="cofactor">
    <cofactor evidence="1">
        <name>Zn(2+)</name>
        <dbReference type="ChEBI" id="CHEBI:29105"/>
    </cofactor>
</comment>
<evidence type="ECO:0000256" key="9">
    <source>
        <dbReference type="ARBA" id="ARBA00022801"/>
    </source>
</evidence>
<keyword evidence="5" id="KW-0963">Cytoplasm</keyword>
<evidence type="ECO:0000256" key="5">
    <source>
        <dbReference type="ARBA" id="ARBA00022490"/>
    </source>
</evidence>
<comment type="caution">
    <text evidence="18">The sequence shown here is derived from an EMBL/GenBank/DDBJ whole genome shotgun (WGS) entry which is preliminary data.</text>
</comment>
<feature type="non-terminal residue" evidence="18">
    <location>
        <position position="1"/>
    </location>
</feature>
<gene>
    <name evidence="18" type="ORF">COY37_09095</name>
</gene>
<dbReference type="GO" id="GO:0046872">
    <property type="term" value="F:metal ion binding"/>
    <property type="evidence" value="ECO:0007669"/>
    <property type="project" value="UniProtKB-KW"/>
</dbReference>
<dbReference type="AlphaFoldDB" id="A0A2M7T650"/>
<dbReference type="InterPro" id="IPR015807">
    <property type="entry name" value="His-tRNA-ligase"/>
</dbReference>
<dbReference type="Gene3D" id="3.40.50.800">
    <property type="entry name" value="Anticodon-binding domain"/>
    <property type="match status" value="1"/>
</dbReference>
<dbReference type="GO" id="GO:0005737">
    <property type="term" value="C:cytoplasm"/>
    <property type="evidence" value="ECO:0007669"/>
    <property type="project" value="UniProtKB-UniRule"/>
</dbReference>
<keyword evidence="9" id="KW-0378">Hydrolase</keyword>
<dbReference type="Proteomes" id="UP000230956">
    <property type="component" value="Unassembled WGS sequence"/>
</dbReference>
<dbReference type="InterPro" id="IPR041715">
    <property type="entry name" value="HisRS-like_core"/>
</dbReference>
<dbReference type="InterPro" id="IPR006650">
    <property type="entry name" value="A/AMP_deam_AS"/>
</dbReference>
<dbReference type="CDD" id="cd00773">
    <property type="entry name" value="HisRS-like_core"/>
    <property type="match status" value="1"/>
</dbReference>
<dbReference type="Pfam" id="PF03129">
    <property type="entry name" value="HGTP_anticodon"/>
    <property type="match status" value="1"/>
</dbReference>
<feature type="binding site" evidence="16">
    <location>
        <begin position="145"/>
        <end position="146"/>
    </location>
    <ligand>
        <name>L-histidine</name>
        <dbReference type="ChEBI" id="CHEBI:57595"/>
    </ligand>
</feature>
<dbReference type="PANTHER" id="PTHR43707:SF1">
    <property type="entry name" value="HISTIDINE--TRNA LIGASE, MITOCHONDRIAL-RELATED"/>
    <property type="match status" value="1"/>
</dbReference>
<feature type="binding site" evidence="16">
    <location>
        <position position="141"/>
    </location>
    <ligand>
        <name>L-histidine</name>
        <dbReference type="ChEBI" id="CHEBI:57595"/>
    </ligand>
</feature>
<dbReference type="GO" id="GO:0005524">
    <property type="term" value="F:ATP binding"/>
    <property type="evidence" value="ECO:0007669"/>
    <property type="project" value="UniProtKB-KW"/>
</dbReference>
<dbReference type="InterPro" id="IPR004516">
    <property type="entry name" value="HisRS/HisZ"/>
</dbReference>
<dbReference type="PROSITE" id="PS50862">
    <property type="entry name" value="AA_TRNA_LIGASE_II"/>
    <property type="match status" value="1"/>
</dbReference>
<dbReference type="GO" id="GO:0004821">
    <property type="term" value="F:histidine-tRNA ligase activity"/>
    <property type="evidence" value="ECO:0007669"/>
    <property type="project" value="UniProtKB-UniRule"/>
</dbReference>
<evidence type="ECO:0000313" key="19">
    <source>
        <dbReference type="Proteomes" id="UP000230956"/>
    </source>
</evidence>
<name>A0A2M7T650_9ACTN</name>
<evidence type="ECO:0000256" key="7">
    <source>
        <dbReference type="ARBA" id="ARBA00022723"/>
    </source>
</evidence>
<dbReference type="Pfam" id="PF13393">
    <property type="entry name" value="tRNA-synt_His"/>
    <property type="match status" value="1"/>
</dbReference>
<keyword evidence="12" id="KW-0648">Protein biosynthesis</keyword>
<keyword evidence="11" id="KW-0067">ATP-binding</keyword>
<dbReference type="EC" id="6.1.1.21" evidence="3 15"/>
<feature type="binding site" evidence="16">
    <location>
        <position position="14"/>
    </location>
    <ligand>
        <name>L-histidine</name>
        <dbReference type="ChEBI" id="CHEBI:57595"/>
    </ligand>
</feature>
<keyword evidence="8" id="KW-0547">Nucleotide-binding</keyword>
<dbReference type="PROSITE" id="PS00485">
    <property type="entry name" value="A_DEAMINASE"/>
    <property type="match status" value="1"/>
</dbReference>
<dbReference type="GO" id="GO:0006427">
    <property type="term" value="P:histidyl-tRNA aminoacylation"/>
    <property type="evidence" value="ECO:0007669"/>
    <property type="project" value="UniProtKB-UniRule"/>
</dbReference>
<organism evidence="18 19">
    <name type="scientific">Candidatus Aquicultor secundus</name>
    <dbReference type="NCBI Taxonomy" id="1973895"/>
    <lineage>
        <taxon>Bacteria</taxon>
        <taxon>Bacillati</taxon>
        <taxon>Actinomycetota</taxon>
        <taxon>Candidatus Aquicultoria</taxon>
        <taxon>Candidatus Aquicultorales</taxon>
        <taxon>Candidatus Aquicultoraceae</taxon>
        <taxon>Candidatus Aquicultor</taxon>
    </lineage>
</organism>
<dbReference type="InterPro" id="IPR033656">
    <property type="entry name" value="HisRS_anticodon"/>
</dbReference>
<dbReference type="InterPro" id="IPR006195">
    <property type="entry name" value="aa-tRNA-synth_II"/>
</dbReference>
<protein>
    <recommendedName>
        <fullName evidence="4 15">Histidine--tRNA ligase</fullName>
        <ecNumber evidence="3 15">6.1.1.21</ecNumber>
    </recommendedName>
</protein>
<keyword evidence="10" id="KW-0862">Zinc</keyword>
<evidence type="ECO:0000256" key="1">
    <source>
        <dbReference type="ARBA" id="ARBA00001947"/>
    </source>
</evidence>
<evidence type="ECO:0000256" key="11">
    <source>
        <dbReference type="ARBA" id="ARBA00022840"/>
    </source>
</evidence>
<accession>A0A2M7T650</accession>
<sequence>QAGRYRQFFQLGVEAIGSDDPAIDAESILLMIDYFRSVGLKELTLYINSMGCENDRPKYVELLKQYAIAHEQELCKDCRKRVELNPLRLFDCKEESCRRVMEHAPKITDYLDEDCKNHFNAVRRYLDMQGVQYIIKPELVRGLDYYTKTTFEVVSPLLGAQNAIGGGGRYNKLVEEFGGPPTPGIGFAIGLERLTIAVEKEGAFVAMEEKTDAFIAVADKAVKEPAVNLLYALRGAGIATDIDYTGRSLKGQLKYANKKGFRYTIFLGPQELETGIVQVKDMKTSEQYAIKLNELVDWLSNIVKSQTMGSGVTKQS</sequence>
<dbReference type="Gene3D" id="3.30.930.10">
    <property type="entry name" value="Bira Bifunctional Protein, Domain 2"/>
    <property type="match status" value="1"/>
</dbReference>
<evidence type="ECO:0000256" key="16">
    <source>
        <dbReference type="PIRSR" id="PIRSR001549-1"/>
    </source>
</evidence>
<evidence type="ECO:0000256" key="15">
    <source>
        <dbReference type="NCBIfam" id="TIGR00442"/>
    </source>
</evidence>
<evidence type="ECO:0000256" key="8">
    <source>
        <dbReference type="ARBA" id="ARBA00022741"/>
    </source>
</evidence>
<evidence type="ECO:0000256" key="3">
    <source>
        <dbReference type="ARBA" id="ARBA00012815"/>
    </source>
</evidence>
<dbReference type="CDD" id="cd00859">
    <property type="entry name" value="HisRS_anticodon"/>
    <property type="match status" value="1"/>
</dbReference>
<dbReference type="PANTHER" id="PTHR43707">
    <property type="entry name" value="HISTIDYL-TRNA SYNTHETASE"/>
    <property type="match status" value="1"/>
</dbReference>
<dbReference type="InterPro" id="IPR036621">
    <property type="entry name" value="Anticodon-bd_dom_sf"/>
</dbReference>
<evidence type="ECO:0000256" key="4">
    <source>
        <dbReference type="ARBA" id="ARBA00017399"/>
    </source>
</evidence>
<dbReference type="NCBIfam" id="TIGR00442">
    <property type="entry name" value="hisS"/>
    <property type="match status" value="1"/>
</dbReference>
<dbReference type="RefSeq" id="WP_286977305.1">
    <property type="nucleotide sequence ID" value="NZ_PFNG01000213.1"/>
</dbReference>
<feature type="binding site" evidence="16">
    <location>
        <position position="10"/>
    </location>
    <ligand>
        <name>L-histidine</name>
        <dbReference type="ChEBI" id="CHEBI:57595"/>
    </ligand>
</feature>
<evidence type="ECO:0000256" key="10">
    <source>
        <dbReference type="ARBA" id="ARBA00022833"/>
    </source>
</evidence>
<keyword evidence="6 18" id="KW-0436">Ligase</keyword>
<dbReference type="GO" id="GO:0009168">
    <property type="term" value="P:purine ribonucleoside monophosphate biosynthetic process"/>
    <property type="evidence" value="ECO:0007669"/>
    <property type="project" value="InterPro"/>
</dbReference>
<dbReference type="InterPro" id="IPR045864">
    <property type="entry name" value="aa-tRNA-synth_II/BPL/LPL"/>
</dbReference>
<evidence type="ECO:0000256" key="13">
    <source>
        <dbReference type="ARBA" id="ARBA00023146"/>
    </source>
</evidence>
<evidence type="ECO:0000256" key="6">
    <source>
        <dbReference type="ARBA" id="ARBA00022598"/>
    </source>
</evidence>
<evidence type="ECO:0000256" key="14">
    <source>
        <dbReference type="ARBA" id="ARBA00047639"/>
    </source>
</evidence>
<dbReference type="EMBL" id="PFNG01000213">
    <property type="protein sequence ID" value="PIZ36136.1"/>
    <property type="molecule type" value="Genomic_DNA"/>
</dbReference>
<dbReference type="GO" id="GO:0019239">
    <property type="term" value="F:deaminase activity"/>
    <property type="evidence" value="ECO:0007669"/>
    <property type="project" value="InterPro"/>
</dbReference>
<evidence type="ECO:0000256" key="2">
    <source>
        <dbReference type="ARBA" id="ARBA00008226"/>
    </source>
</evidence>